<protein>
    <submittedName>
        <fullName evidence="1">Uncharacterized protein</fullName>
    </submittedName>
</protein>
<organism evidence="1 2">
    <name type="scientific">Fimbriiglobus ruber</name>
    <dbReference type="NCBI Taxonomy" id="1908690"/>
    <lineage>
        <taxon>Bacteria</taxon>
        <taxon>Pseudomonadati</taxon>
        <taxon>Planctomycetota</taxon>
        <taxon>Planctomycetia</taxon>
        <taxon>Gemmatales</taxon>
        <taxon>Gemmataceae</taxon>
        <taxon>Fimbriiglobus</taxon>
    </lineage>
</organism>
<comment type="caution">
    <text evidence="1">The sequence shown here is derived from an EMBL/GenBank/DDBJ whole genome shotgun (WGS) entry which is preliminary data.</text>
</comment>
<gene>
    <name evidence="1" type="ORF">FRUB_07774</name>
</gene>
<dbReference type="EMBL" id="NIDE01000014">
    <property type="protein sequence ID" value="OWK38654.1"/>
    <property type="molecule type" value="Genomic_DNA"/>
</dbReference>
<dbReference type="Proteomes" id="UP000214646">
    <property type="component" value="Unassembled WGS sequence"/>
</dbReference>
<name>A0A225DG84_9BACT</name>
<reference evidence="2" key="1">
    <citation type="submission" date="2017-06" db="EMBL/GenBank/DDBJ databases">
        <title>Genome analysis of Fimbriiglobus ruber SP5, the first member of the order Planctomycetales with confirmed chitinolytic capability.</title>
        <authorList>
            <person name="Ravin N.V."/>
            <person name="Rakitin A.L."/>
            <person name="Ivanova A.A."/>
            <person name="Beletsky A.V."/>
            <person name="Kulichevskaya I.S."/>
            <person name="Mardanov A.V."/>
            <person name="Dedysh S.N."/>
        </authorList>
    </citation>
    <scope>NUCLEOTIDE SEQUENCE [LARGE SCALE GENOMIC DNA]</scope>
    <source>
        <strain evidence="2">SP5</strain>
    </source>
</reference>
<evidence type="ECO:0000313" key="1">
    <source>
        <dbReference type="EMBL" id="OWK38654.1"/>
    </source>
</evidence>
<sequence length="55" mass="6532">MAHRPKPFHRTGRGWYVQLGKQQIKLCDDQELDAFVQMFQEQSPQTRRERFLAGA</sequence>
<proteinExistence type="predicted"/>
<evidence type="ECO:0000313" key="2">
    <source>
        <dbReference type="Proteomes" id="UP000214646"/>
    </source>
</evidence>
<accession>A0A225DG84</accession>
<dbReference type="AlphaFoldDB" id="A0A225DG84"/>
<keyword evidence="2" id="KW-1185">Reference proteome</keyword>
<dbReference type="RefSeq" id="WP_193619484.1">
    <property type="nucleotide sequence ID" value="NZ_NIDE01000014.1"/>
</dbReference>